<keyword evidence="5" id="KW-1185">Reference proteome</keyword>
<keyword evidence="1" id="KW-0732">Signal</keyword>
<sequence length="63" mass="6100">MKAIAIIAIGSMMVSGTALAAAPVVGAQKPAVATSKENGKPVLLAVGPTRNIGPGKIFGTKGA</sequence>
<evidence type="ECO:0000256" key="1">
    <source>
        <dbReference type="SAM" id="SignalP"/>
    </source>
</evidence>
<name>A0A2P9HH77_9HYPH</name>
<dbReference type="Proteomes" id="UP000574931">
    <property type="component" value="Unassembled WGS sequence"/>
</dbReference>
<dbReference type="AlphaFoldDB" id="A0A2P9HH77"/>
<feature type="signal peptide" evidence="1">
    <location>
        <begin position="1"/>
        <end position="20"/>
    </location>
</feature>
<dbReference type="EMBL" id="JABFCY010000002">
    <property type="protein sequence ID" value="NNU59688.1"/>
    <property type="molecule type" value="Genomic_DNA"/>
</dbReference>
<reference evidence="4" key="2">
    <citation type="submission" date="2017-12" db="EMBL/GenBank/DDBJ databases">
        <authorList>
            <person name="Diaz M."/>
        </authorList>
    </citation>
    <scope>NUCLEOTIDE SEQUENCE [LARGE SCALE GENOMIC DNA]</scope>
    <source>
        <strain evidence="4">FI11154</strain>
    </source>
</reference>
<reference evidence="3" key="1">
    <citation type="submission" date="2017-12" db="EMBL/GenBank/DDBJ databases">
        <authorList>
            <person name="Hurst M.R.H."/>
        </authorList>
    </citation>
    <scope>NUCLEOTIDE SEQUENCE [LARGE SCALE GENOMIC DNA]</scope>
    <source>
        <strain evidence="3">FI11154</strain>
    </source>
</reference>
<feature type="chain" id="PRO_5044578357" evidence="1">
    <location>
        <begin position="21"/>
        <end position="63"/>
    </location>
</feature>
<reference evidence="2 5" key="3">
    <citation type="submission" date="2020-05" db="EMBL/GenBank/DDBJ databases">
        <title>Draft Genome Sequence of Ochrobactrum soli Isolated from Stable Fly Gut.</title>
        <authorList>
            <person name="Pileggi M.T."/>
            <person name="Vazhakkala L.J."/>
            <person name="Wong C.N."/>
        </authorList>
    </citation>
    <scope>NUCLEOTIDE SEQUENCE [LARGE SCALE GENOMIC DNA]</scope>
    <source>
        <strain evidence="2 5">MTP-C0764</strain>
    </source>
</reference>
<accession>A0A2P9HH77</accession>
<evidence type="ECO:0000313" key="5">
    <source>
        <dbReference type="Proteomes" id="UP000574931"/>
    </source>
</evidence>
<organism evidence="3 4">
    <name type="scientific">Ochrobactrum soli</name>
    <dbReference type="NCBI Taxonomy" id="2448455"/>
    <lineage>
        <taxon>Bacteria</taxon>
        <taxon>Pseudomonadati</taxon>
        <taxon>Pseudomonadota</taxon>
        <taxon>Alphaproteobacteria</taxon>
        <taxon>Hyphomicrobiales</taxon>
        <taxon>Brucellaceae</taxon>
        <taxon>Brucella/Ochrobactrum group</taxon>
        <taxon>Ochrobactrum</taxon>
    </lineage>
</organism>
<dbReference type="EMBL" id="OOFM01000004">
    <property type="protein sequence ID" value="SPL63140.1"/>
    <property type="molecule type" value="Genomic_DNA"/>
</dbReference>
<dbReference type="RefSeq" id="WP_109367119.1">
    <property type="nucleotide sequence ID" value="NZ_JABFCY010000002.1"/>
</dbReference>
<gene>
    <name evidence="2" type="ORF">HKX02_05355</name>
    <name evidence="3" type="ORF">OHAE_3072</name>
</gene>
<evidence type="ECO:0000313" key="3">
    <source>
        <dbReference type="EMBL" id="SPL63140.1"/>
    </source>
</evidence>
<evidence type="ECO:0000313" key="2">
    <source>
        <dbReference type="EMBL" id="NNU59688.1"/>
    </source>
</evidence>
<proteinExistence type="predicted"/>
<protein>
    <submittedName>
        <fullName evidence="3">Uncharacterized protein</fullName>
    </submittedName>
</protein>
<dbReference type="Proteomes" id="UP000246073">
    <property type="component" value="Unassembled WGS sequence"/>
</dbReference>
<evidence type="ECO:0000313" key="4">
    <source>
        <dbReference type="Proteomes" id="UP000246073"/>
    </source>
</evidence>